<reference evidence="11" key="1">
    <citation type="submission" date="2018-02" db="EMBL/GenBank/DDBJ databases">
        <title>Rhizophora mucronata_Transcriptome.</title>
        <authorList>
            <person name="Meera S.P."/>
            <person name="Sreeshan A."/>
            <person name="Augustine A."/>
        </authorList>
    </citation>
    <scope>NUCLEOTIDE SEQUENCE</scope>
    <source>
        <tissue evidence="11">Leaf</tissue>
    </source>
</reference>
<evidence type="ECO:0000256" key="1">
    <source>
        <dbReference type="ARBA" id="ARBA00004141"/>
    </source>
</evidence>
<dbReference type="EMBL" id="GGEC01027328">
    <property type="protein sequence ID" value="MBX07812.1"/>
    <property type="molecule type" value="Transcribed_RNA"/>
</dbReference>
<name>A0A2P2KQ07_RHIMU</name>
<evidence type="ECO:0000256" key="10">
    <source>
        <dbReference type="SAM" id="MobiDB-lite"/>
    </source>
</evidence>
<evidence type="ECO:0000256" key="8">
    <source>
        <dbReference type="PROSITE-ProRule" id="PRU00282"/>
    </source>
</evidence>
<sequence length="569" mass="62286">MSRQKWPPRSGQSSVTYRQNRVDGARPFLADFDHEKHGPSISSNKEESSKNFEPRAPKILSTPELISAVGQIWDLVNPPAVFKTKAKLNQNDCGCHKIGNPCGEEVVGIHTLKSASENYSIDARTFSLTLPALQPRLELLKISQKMSTFELYGENYICPLFKQFSKEGTNFPKESWKGNGLASIGISRELKNTCRWVRERIPSGSQYLSSEFEIVNISNNNCTPEVITSDASNCNSGFAAQPANAGNSSKSKEALLGNTTHLATMTAGISSLCSDYFLGALQENGVNNSISPASSSSLCVDSHIEYLAPCMSTCERFQHEANDYKVSKIARVQPQETVSQDRNRLEFHSSASERPYHALAKQEHAFAGALAGVFVSLCLHPVDTLKTVIQSCHVEQRSNFSIGKSIVSERGVTGLYRGIASNIASSAPISAIYTFTYESVKGSLLPLLPKDYHFFSHCIAGGCASIATSTVFTPSERVKQQMQIGSRYHNCWKALIGIITKGGLPSLYAGWGAVLCRNVPHSIIKFYTYESLKPLILSPQSSTAAPNAIQTVCPFSFSLLPCLMFYLLS</sequence>
<evidence type="ECO:0000256" key="9">
    <source>
        <dbReference type="RuleBase" id="RU000488"/>
    </source>
</evidence>
<evidence type="ECO:0000256" key="6">
    <source>
        <dbReference type="ARBA" id="ARBA00022989"/>
    </source>
</evidence>
<comment type="subcellular location">
    <subcellularLocation>
        <location evidence="1">Membrane</location>
        <topology evidence="1">Multi-pass membrane protein</topology>
    </subcellularLocation>
</comment>
<comment type="similarity">
    <text evidence="2 9">Belongs to the mitochondrial carrier (TC 2.A.29) family.</text>
</comment>
<organism evidence="11">
    <name type="scientific">Rhizophora mucronata</name>
    <name type="common">Asiatic mangrove</name>
    <dbReference type="NCBI Taxonomy" id="61149"/>
    <lineage>
        <taxon>Eukaryota</taxon>
        <taxon>Viridiplantae</taxon>
        <taxon>Streptophyta</taxon>
        <taxon>Embryophyta</taxon>
        <taxon>Tracheophyta</taxon>
        <taxon>Spermatophyta</taxon>
        <taxon>Magnoliopsida</taxon>
        <taxon>eudicotyledons</taxon>
        <taxon>Gunneridae</taxon>
        <taxon>Pentapetalae</taxon>
        <taxon>rosids</taxon>
        <taxon>fabids</taxon>
        <taxon>Malpighiales</taxon>
        <taxon>Rhizophoraceae</taxon>
        <taxon>Rhizophora</taxon>
    </lineage>
</organism>
<dbReference type="EMBL" id="GGEC01027331">
    <property type="protein sequence ID" value="MBX07815.1"/>
    <property type="molecule type" value="Transcribed_RNA"/>
</dbReference>
<feature type="compositionally biased region" description="Polar residues" evidence="10">
    <location>
        <begin position="10"/>
        <end position="19"/>
    </location>
</feature>
<evidence type="ECO:0000256" key="2">
    <source>
        <dbReference type="ARBA" id="ARBA00006375"/>
    </source>
</evidence>
<keyword evidence="4 8" id="KW-0812">Transmembrane</keyword>
<keyword evidence="3 9" id="KW-0813">Transport</keyword>
<evidence type="ECO:0000256" key="5">
    <source>
        <dbReference type="ARBA" id="ARBA00022737"/>
    </source>
</evidence>
<dbReference type="InterPro" id="IPR023395">
    <property type="entry name" value="MCP_dom_sf"/>
</dbReference>
<dbReference type="PROSITE" id="PS50920">
    <property type="entry name" value="SOLCAR"/>
    <property type="match status" value="2"/>
</dbReference>
<dbReference type="FunFam" id="1.50.40.10:FF:000162">
    <property type="entry name" value="Mitochondrial substrate carrier protein-like"/>
    <property type="match status" value="1"/>
</dbReference>
<dbReference type="GO" id="GO:0016020">
    <property type="term" value="C:membrane"/>
    <property type="evidence" value="ECO:0007669"/>
    <property type="project" value="UniProtKB-SubCell"/>
</dbReference>
<protein>
    <submittedName>
        <fullName evidence="11">Uncharacterized protein LOC105124380 isoform X2</fullName>
    </submittedName>
</protein>
<accession>A0A2P2KQ07</accession>
<dbReference type="InterPro" id="IPR018108">
    <property type="entry name" value="MCP_transmembrane"/>
</dbReference>
<dbReference type="SUPFAM" id="SSF103506">
    <property type="entry name" value="Mitochondrial carrier"/>
    <property type="match status" value="1"/>
</dbReference>
<evidence type="ECO:0000256" key="4">
    <source>
        <dbReference type="ARBA" id="ARBA00022692"/>
    </source>
</evidence>
<evidence type="ECO:0000313" key="11">
    <source>
        <dbReference type="EMBL" id="MBX07815.1"/>
    </source>
</evidence>
<evidence type="ECO:0000256" key="3">
    <source>
        <dbReference type="ARBA" id="ARBA00022448"/>
    </source>
</evidence>
<feature type="compositionally biased region" description="Basic and acidic residues" evidence="10">
    <location>
        <begin position="31"/>
        <end position="53"/>
    </location>
</feature>
<keyword evidence="6" id="KW-1133">Transmembrane helix</keyword>
<feature type="repeat" description="Solcar" evidence="8">
    <location>
        <begin position="359"/>
        <end position="443"/>
    </location>
</feature>
<evidence type="ECO:0000256" key="7">
    <source>
        <dbReference type="ARBA" id="ARBA00023136"/>
    </source>
</evidence>
<keyword evidence="7 8" id="KW-0472">Membrane</keyword>
<feature type="region of interest" description="Disordered" evidence="10">
    <location>
        <begin position="1"/>
        <end position="20"/>
    </location>
</feature>
<feature type="repeat" description="Solcar" evidence="8">
    <location>
        <begin position="452"/>
        <end position="535"/>
    </location>
</feature>
<dbReference type="Gene3D" id="1.50.40.10">
    <property type="entry name" value="Mitochondrial carrier domain"/>
    <property type="match status" value="1"/>
</dbReference>
<dbReference type="AlphaFoldDB" id="A0A2P2KQ07"/>
<dbReference type="Pfam" id="PF00153">
    <property type="entry name" value="Mito_carr"/>
    <property type="match status" value="2"/>
</dbReference>
<proteinExistence type="inferred from homology"/>
<feature type="region of interest" description="Disordered" evidence="10">
    <location>
        <begin position="26"/>
        <end position="53"/>
    </location>
</feature>
<dbReference type="EMBL" id="GGEC01027330">
    <property type="protein sequence ID" value="MBX07814.1"/>
    <property type="molecule type" value="Transcribed_RNA"/>
</dbReference>
<keyword evidence="5" id="KW-0677">Repeat</keyword>
<dbReference type="PANTHER" id="PTHR45667">
    <property type="entry name" value="S-ADENOSYLMETHIONINE MITOCHONDRIAL CARRIER PROTEIN"/>
    <property type="match status" value="1"/>
</dbReference>